<name>A0A284RDI9_ARMOS</name>
<protein>
    <submittedName>
        <fullName evidence="2">Uncharacterized protein</fullName>
    </submittedName>
</protein>
<organism evidence="2 3">
    <name type="scientific">Armillaria ostoyae</name>
    <name type="common">Armillaria root rot fungus</name>
    <dbReference type="NCBI Taxonomy" id="47428"/>
    <lineage>
        <taxon>Eukaryota</taxon>
        <taxon>Fungi</taxon>
        <taxon>Dikarya</taxon>
        <taxon>Basidiomycota</taxon>
        <taxon>Agaricomycotina</taxon>
        <taxon>Agaricomycetes</taxon>
        <taxon>Agaricomycetidae</taxon>
        <taxon>Agaricales</taxon>
        <taxon>Marasmiineae</taxon>
        <taxon>Physalacriaceae</taxon>
        <taxon>Armillaria</taxon>
    </lineage>
</organism>
<reference evidence="3" key="1">
    <citation type="journal article" date="2017" name="Nat. Ecol. Evol.">
        <title>Genome expansion and lineage-specific genetic innovations in the forest pathogenic fungi Armillaria.</title>
        <authorList>
            <person name="Sipos G."/>
            <person name="Prasanna A.N."/>
            <person name="Walter M.C."/>
            <person name="O'Connor E."/>
            <person name="Balint B."/>
            <person name="Krizsan K."/>
            <person name="Kiss B."/>
            <person name="Hess J."/>
            <person name="Varga T."/>
            <person name="Slot J."/>
            <person name="Riley R."/>
            <person name="Boka B."/>
            <person name="Rigling D."/>
            <person name="Barry K."/>
            <person name="Lee J."/>
            <person name="Mihaltcheva S."/>
            <person name="LaButti K."/>
            <person name="Lipzen A."/>
            <person name="Waldron R."/>
            <person name="Moloney N.M."/>
            <person name="Sperisen C."/>
            <person name="Kredics L."/>
            <person name="Vagvoelgyi C."/>
            <person name="Patrignani A."/>
            <person name="Fitzpatrick D."/>
            <person name="Nagy I."/>
            <person name="Doyle S."/>
            <person name="Anderson J.B."/>
            <person name="Grigoriev I.V."/>
            <person name="Gueldener U."/>
            <person name="Muensterkoetter M."/>
            <person name="Nagy L.G."/>
        </authorList>
    </citation>
    <scope>NUCLEOTIDE SEQUENCE [LARGE SCALE GENOMIC DNA]</scope>
    <source>
        <strain evidence="3">C18/9</strain>
    </source>
</reference>
<keyword evidence="3" id="KW-1185">Reference proteome</keyword>
<feature type="region of interest" description="Disordered" evidence="1">
    <location>
        <begin position="51"/>
        <end position="77"/>
    </location>
</feature>
<dbReference type="AlphaFoldDB" id="A0A284RDI9"/>
<dbReference type="EMBL" id="FUEG01000007">
    <property type="protein sequence ID" value="SJL06836.1"/>
    <property type="molecule type" value="Genomic_DNA"/>
</dbReference>
<dbReference type="Proteomes" id="UP000219338">
    <property type="component" value="Unassembled WGS sequence"/>
</dbReference>
<sequence>MLSLSPICDPSAQAGPLSSDESVELDLLRERVGDLLETVDSLEDALLDQRRRTKAAKDHARTEGQRAEQATEHTENAHNDEAWWQVVYYQENYKLRTKVADLEEENVNLKGALSNSTSLQAAALHEDRRVVHTSTLFQRNKD</sequence>
<feature type="region of interest" description="Disordered" evidence="1">
    <location>
        <begin position="1"/>
        <end position="21"/>
    </location>
</feature>
<proteinExistence type="predicted"/>
<evidence type="ECO:0000313" key="2">
    <source>
        <dbReference type="EMBL" id="SJL06836.1"/>
    </source>
</evidence>
<evidence type="ECO:0000313" key="3">
    <source>
        <dbReference type="Proteomes" id="UP000219338"/>
    </source>
</evidence>
<dbReference type="OrthoDB" id="3097402at2759"/>
<gene>
    <name evidence="2" type="ORF">ARMOST_10178</name>
</gene>
<accession>A0A284RDI9</accession>
<dbReference type="OMA" id="TENAHND"/>
<evidence type="ECO:0000256" key="1">
    <source>
        <dbReference type="SAM" id="MobiDB-lite"/>
    </source>
</evidence>